<keyword evidence="6 8" id="KW-0472">Membrane</keyword>
<feature type="transmembrane region" description="Helical" evidence="8">
    <location>
        <begin position="34"/>
        <end position="62"/>
    </location>
</feature>
<evidence type="ECO:0000313" key="9">
    <source>
        <dbReference type="EMBL" id="MBT8796697.1"/>
    </source>
</evidence>
<feature type="transmembrane region" description="Helical" evidence="8">
    <location>
        <begin position="248"/>
        <end position="267"/>
    </location>
</feature>
<dbReference type="CDD" id="cd06173">
    <property type="entry name" value="MFS_MefA_like"/>
    <property type="match status" value="1"/>
</dbReference>
<reference evidence="9 10" key="1">
    <citation type="submission" date="2021-03" db="EMBL/GenBank/DDBJ databases">
        <title>Microbacterium pauli sp. nov., isolated from microfiltered milk.</title>
        <authorList>
            <person name="Bellassi P."/>
            <person name="Fontana A."/>
            <person name="Callegari M.L."/>
            <person name="Lorenzo M."/>
            <person name="Cappa F."/>
        </authorList>
    </citation>
    <scope>NUCLEOTIDE SEQUENCE [LARGE SCALE GENOMIC DNA]</scope>
    <source>
        <strain evidence="9 10">DSM 18909</strain>
    </source>
</reference>
<feature type="region of interest" description="Disordered" evidence="7">
    <location>
        <begin position="440"/>
        <end position="461"/>
    </location>
</feature>
<comment type="caution">
    <text evidence="9">The sequence shown here is derived from an EMBL/GenBank/DDBJ whole genome shotgun (WGS) entry which is preliminary data.</text>
</comment>
<sequence>MPSAAPPRLVRVDEVAAGASSAGRPAEVLRVPAFALFWSATTIRAFGSAAAGVAFQVLIVTVINATPIQISVLSALGVVPYLFLGLIVGALMDRWRRQRTLVLTSIGRALALAAIPVMLLTNTLSFWTLAIVVLILGVLTLFADSAAQPLLPLLVPRRSLVVANARLGQSATVAATAGPAAGGALLNLIGAPLLFALESVILAVSALLQSRIKVSEAGAPARVPGRHIGHDITEGFHYTYRHRTLRPLALSVHTWFLAHSIVTTLFGVFVLRELDVPEWAFGLILAFGGVGGFVGAMLAPRTGARRGAGRAILLGRGLTVAPWLALALLPVTPTTSLVVLVVVLSAVQFIYALSQGIEDANEMGYRQAAAPDAMQGRMNSTIRTANRVVFFIGALVSGAIATALGYRFAIGLAAVIFAGAALIIAFSPVRRARHEDDHSIAGLSEEGFPPAQTAPTASPEV</sequence>
<feature type="transmembrane region" description="Helical" evidence="8">
    <location>
        <begin position="335"/>
        <end position="353"/>
    </location>
</feature>
<feature type="transmembrane region" description="Helical" evidence="8">
    <location>
        <begin position="100"/>
        <end position="120"/>
    </location>
</feature>
<dbReference type="Proteomes" id="UP000740605">
    <property type="component" value="Unassembled WGS sequence"/>
</dbReference>
<comment type="subcellular location">
    <subcellularLocation>
        <location evidence="1">Cell membrane</location>
        <topology evidence="1">Multi-pass membrane protein</topology>
    </subcellularLocation>
</comment>
<feature type="transmembrane region" description="Helical" evidence="8">
    <location>
        <begin position="68"/>
        <end position="88"/>
    </location>
</feature>
<protein>
    <submittedName>
        <fullName evidence="9">MFS transporter</fullName>
    </submittedName>
</protein>
<evidence type="ECO:0000256" key="2">
    <source>
        <dbReference type="ARBA" id="ARBA00022448"/>
    </source>
</evidence>
<accession>A0ABS5XQ96</accession>
<dbReference type="PANTHER" id="PTHR23513:SF6">
    <property type="entry name" value="MAJOR FACILITATOR SUPERFAMILY ASSOCIATED DOMAIN-CONTAINING PROTEIN"/>
    <property type="match status" value="1"/>
</dbReference>
<dbReference type="Pfam" id="PF05977">
    <property type="entry name" value="MFS_3"/>
    <property type="match status" value="1"/>
</dbReference>
<feature type="transmembrane region" description="Helical" evidence="8">
    <location>
        <begin position="384"/>
        <end position="404"/>
    </location>
</feature>
<evidence type="ECO:0000256" key="7">
    <source>
        <dbReference type="SAM" id="MobiDB-lite"/>
    </source>
</evidence>
<evidence type="ECO:0000256" key="4">
    <source>
        <dbReference type="ARBA" id="ARBA00022692"/>
    </source>
</evidence>
<feature type="transmembrane region" description="Helical" evidence="8">
    <location>
        <begin position="279"/>
        <end position="299"/>
    </location>
</feature>
<feature type="transmembrane region" description="Helical" evidence="8">
    <location>
        <begin position="126"/>
        <end position="147"/>
    </location>
</feature>
<dbReference type="InterPro" id="IPR036259">
    <property type="entry name" value="MFS_trans_sf"/>
</dbReference>
<keyword evidence="3" id="KW-1003">Cell membrane</keyword>
<evidence type="ECO:0000256" key="8">
    <source>
        <dbReference type="SAM" id="Phobius"/>
    </source>
</evidence>
<dbReference type="Gene3D" id="1.20.1250.20">
    <property type="entry name" value="MFS general substrate transporter like domains"/>
    <property type="match status" value="2"/>
</dbReference>
<dbReference type="PANTHER" id="PTHR23513">
    <property type="entry name" value="INTEGRAL MEMBRANE EFFLUX PROTEIN-RELATED"/>
    <property type="match status" value="1"/>
</dbReference>
<dbReference type="EMBL" id="JAFLHG010000001">
    <property type="protein sequence ID" value="MBT8796697.1"/>
    <property type="molecule type" value="Genomic_DNA"/>
</dbReference>
<keyword evidence="10" id="KW-1185">Reference proteome</keyword>
<dbReference type="InterPro" id="IPR010290">
    <property type="entry name" value="TM_effector"/>
</dbReference>
<feature type="transmembrane region" description="Helical" evidence="8">
    <location>
        <begin position="311"/>
        <end position="329"/>
    </location>
</feature>
<evidence type="ECO:0000256" key="5">
    <source>
        <dbReference type="ARBA" id="ARBA00022989"/>
    </source>
</evidence>
<evidence type="ECO:0000256" key="1">
    <source>
        <dbReference type="ARBA" id="ARBA00004651"/>
    </source>
</evidence>
<feature type="transmembrane region" description="Helical" evidence="8">
    <location>
        <begin position="184"/>
        <end position="208"/>
    </location>
</feature>
<keyword evidence="4 8" id="KW-0812">Transmembrane</keyword>
<name>A0ABS5XQ96_9MICO</name>
<evidence type="ECO:0000256" key="3">
    <source>
        <dbReference type="ARBA" id="ARBA00022475"/>
    </source>
</evidence>
<proteinExistence type="predicted"/>
<evidence type="ECO:0000313" key="10">
    <source>
        <dbReference type="Proteomes" id="UP000740605"/>
    </source>
</evidence>
<keyword evidence="5 8" id="KW-1133">Transmembrane helix</keyword>
<gene>
    <name evidence="9" type="ORF">J0P97_01220</name>
</gene>
<keyword evidence="2" id="KW-0813">Transport</keyword>
<evidence type="ECO:0000256" key="6">
    <source>
        <dbReference type="ARBA" id="ARBA00023136"/>
    </source>
</evidence>
<dbReference type="SUPFAM" id="SSF103473">
    <property type="entry name" value="MFS general substrate transporter"/>
    <property type="match status" value="1"/>
</dbReference>
<feature type="transmembrane region" description="Helical" evidence="8">
    <location>
        <begin position="410"/>
        <end position="429"/>
    </location>
</feature>
<organism evidence="9 10">
    <name type="scientific">Microbacterium flavum</name>
    <dbReference type="NCBI Taxonomy" id="415216"/>
    <lineage>
        <taxon>Bacteria</taxon>
        <taxon>Bacillati</taxon>
        <taxon>Actinomycetota</taxon>
        <taxon>Actinomycetes</taxon>
        <taxon>Micrococcales</taxon>
        <taxon>Microbacteriaceae</taxon>
        <taxon>Microbacterium</taxon>
    </lineage>
</organism>